<feature type="region of interest" description="Disordered" evidence="1">
    <location>
        <begin position="258"/>
        <end position="299"/>
    </location>
</feature>
<protein>
    <recommendedName>
        <fullName evidence="4">Replication protein</fullName>
    </recommendedName>
</protein>
<keyword evidence="3" id="KW-1185">Reference proteome</keyword>
<reference evidence="2 3" key="1">
    <citation type="submission" date="2023-06" db="EMBL/GenBank/DDBJ databases">
        <title>Roseiconus lacunae JC819 isolated from Gulf of Mannar region, Tamil Nadu.</title>
        <authorList>
            <person name="Pk S."/>
            <person name="Ch S."/>
            <person name="Ch V.R."/>
        </authorList>
    </citation>
    <scope>NUCLEOTIDE SEQUENCE [LARGE SCALE GENOMIC DNA]</scope>
    <source>
        <strain evidence="2 3">JC819</strain>
    </source>
</reference>
<accession>A0ABT7PRK2</accession>
<organism evidence="2 3">
    <name type="scientific">Roseiconus lacunae</name>
    <dbReference type="NCBI Taxonomy" id="2605694"/>
    <lineage>
        <taxon>Bacteria</taxon>
        <taxon>Pseudomonadati</taxon>
        <taxon>Planctomycetota</taxon>
        <taxon>Planctomycetia</taxon>
        <taxon>Pirellulales</taxon>
        <taxon>Pirellulaceae</taxon>
        <taxon>Roseiconus</taxon>
    </lineage>
</organism>
<evidence type="ECO:0000256" key="1">
    <source>
        <dbReference type="SAM" id="MobiDB-lite"/>
    </source>
</evidence>
<dbReference type="EMBL" id="JASZZN010000029">
    <property type="protein sequence ID" value="MDM4018971.1"/>
    <property type="molecule type" value="Genomic_DNA"/>
</dbReference>
<sequence length="462" mass="52261">MKEYLIHLIFTHEPPKSQHDEIDYANKTHLDQRKLAKKIRNHRNSKNRKIAARWNILDYAIGLHLKQTKGSRFMSPHLHGVLRLGETADADEIIEKLAVKWKDLAFMRGIEARTEVAVDGTRLITPTRIECALLDGTLSTRDVKNIAAYAKRRSDFDDTPEISAYRRFLLQHAGISQTICASNPDEGRLPAMHHHFRADVLNKDRIHVFTPGAPCSEVGPGIPAEQYSDMLNETRNSSEFFVLAALHPDVAEGFRRAKANKNSETRSVRSTKKYLPPMPPPLPVRHAETEGRPQSVRQTERKLKEYKPSDRFRKGAKTSPEYRKKWSGRAANTAETLIDPDCSTLDKFNALIDYLTQLADAKRVSSEYNKGVLEQQYLQALADALKTVGHPSPKLSATSLFTVVKMLHFGWHPEGRRLTPLAELIESEITYEHIVGLGKQLTQSDDAEVRQKAAKIARSLLS</sequence>
<proteinExistence type="predicted"/>
<name>A0ABT7PRK2_9BACT</name>
<dbReference type="Proteomes" id="UP001239462">
    <property type="component" value="Unassembled WGS sequence"/>
</dbReference>
<comment type="caution">
    <text evidence="2">The sequence shown here is derived from an EMBL/GenBank/DDBJ whole genome shotgun (WGS) entry which is preliminary data.</text>
</comment>
<evidence type="ECO:0000313" key="2">
    <source>
        <dbReference type="EMBL" id="MDM4018971.1"/>
    </source>
</evidence>
<feature type="compositionally biased region" description="Basic and acidic residues" evidence="1">
    <location>
        <begin position="258"/>
        <end position="267"/>
    </location>
</feature>
<dbReference type="RefSeq" id="WP_289166988.1">
    <property type="nucleotide sequence ID" value="NZ_JASZZN010000029.1"/>
</dbReference>
<evidence type="ECO:0000313" key="3">
    <source>
        <dbReference type="Proteomes" id="UP001239462"/>
    </source>
</evidence>
<gene>
    <name evidence="2" type="ORF">QTN89_26190</name>
</gene>
<evidence type="ECO:0008006" key="4">
    <source>
        <dbReference type="Google" id="ProtNLM"/>
    </source>
</evidence>